<evidence type="ECO:0000313" key="2">
    <source>
        <dbReference type="Proteomes" id="UP001156682"/>
    </source>
</evidence>
<accession>A0ABQ5ZZY6</accession>
<protein>
    <submittedName>
        <fullName evidence="1">Uncharacterized protein</fullName>
    </submittedName>
</protein>
<organism evidence="1 2">
    <name type="scientific">Marinospirillum insulare</name>
    <dbReference type="NCBI Taxonomy" id="217169"/>
    <lineage>
        <taxon>Bacteria</taxon>
        <taxon>Pseudomonadati</taxon>
        <taxon>Pseudomonadota</taxon>
        <taxon>Gammaproteobacteria</taxon>
        <taxon>Oceanospirillales</taxon>
        <taxon>Oceanospirillaceae</taxon>
        <taxon>Marinospirillum</taxon>
    </lineage>
</organism>
<name>A0ABQ5ZZY6_9GAMM</name>
<proteinExistence type="predicted"/>
<gene>
    <name evidence="1" type="ORF">GCM10007878_10080</name>
</gene>
<comment type="caution">
    <text evidence="1">The sequence shown here is derived from an EMBL/GenBank/DDBJ whole genome shotgun (WGS) entry which is preliminary data.</text>
</comment>
<evidence type="ECO:0000313" key="1">
    <source>
        <dbReference type="EMBL" id="GLR63573.1"/>
    </source>
</evidence>
<dbReference type="Proteomes" id="UP001156682">
    <property type="component" value="Unassembled WGS sequence"/>
</dbReference>
<dbReference type="RefSeq" id="WP_027849908.1">
    <property type="nucleotide sequence ID" value="NZ_BSOR01000016.1"/>
</dbReference>
<keyword evidence="2" id="KW-1185">Reference proteome</keyword>
<sequence>MKFNRQAMRSALEEKAVESLPLALTELRDLMLTKASLNWVWSTRQHLVMRHKKMRSFKMPKKWSWNTDRLSAPESFTVWFTDWQIIHTCATQLKRREMLALLEKTKHKILEGLSTGNKLIAIDIAGISLEDFRALFDDPAATPELDDWIQYWHTKNLLKDTWVIEVITHALSLITQNLSLFDERFPATQGKLLVPDKDEEDEPEFSLEVMEILKTTYKAGESQAIDKLVEVFNKYQQSV</sequence>
<dbReference type="EMBL" id="BSOR01000016">
    <property type="protein sequence ID" value="GLR63573.1"/>
    <property type="molecule type" value="Genomic_DNA"/>
</dbReference>
<reference evidence="2" key="1">
    <citation type="journal article" date="2019" name="Int. J. Syst. Evol. Microbiol.">
        <title>The Global Catalogue of Microorganisms (GCM) 10K type strain sequencing project: providing services to taxonomists for standard genome sequencing and annotation.</title>
        <authorList>
            <consortium name="The Broad Institute Genomics Platform"/>
            <consortium name="The Broad Institute Genome Sequencing Center for Infectious Disease"/>
            <person name="Wu L."/>
            <person name="Ma J."/>
        </authorList>
    </citation>
    <scope>NUCLEOTIDE SEQUENCE [LARGE SCALE GENOMIC DNA]</scope>
    <source>
        <strain evidence="2">NBRC 100033</strain>
    </source>
</reference>